<dbReference type="InterPro" id="IPR032857">
    <property type="entry name" value="ALKBH4"/>
</dbReference>
<sequence length="263" mass="29925">VPFPAQDTLTDPSDILRDIPGLHIIPDFITEEEEASLVQGMDLHPWINLSERQVQHHGFTFDYNTNQIDFKTVPGPLPSWCQFLMARMDAAIKKLGETYPEDFSYRGFNQLTLNKYPPGSGISPHVDTHTRFDSPITSVSLLSSVQMEWRTLYHSNDSTVPFQTHKTLQVQLPRRSVCFMAGQSRFAWEHAIRARRADVINCHRVDREPRISLTFRGVRIKDEECVCDCGWDAVCDAKMVGGAVPDRFKQGLEGVNRHGISLK</sequence>
<name>A0A1Y2D057_9FUNG</name>
<dbReference type="InterPro" id="IPR027450">
    <property type="entry name" value="AlkB-like"/>
</dbReference>
<dbReference type="STRING" id="329046.A0A1Y2D057"/>
<evidence type="ECO:0000259" key="1">
    <source>
        <dbReference type="PROSITE" id="PS51471"/>
    </source>
</evidence>
<feature type="domain" description="Fe2OG dioxygenase" evidence="1">
    <location>
        <begin position="107"/>
        <end position="219"/>
    </location>
</feature>
<proteinExistence type="predicted"/>
<dbReference type="Gene3D" id="2.60.120.590">
    <property type="entry name" value="Alpha-ketoglutarate-dependent dioxygenase AlkB-like"/>
    <property type="match status" value="1"/>
</dbReference>
<protein>
    <recommendedName>
        <fullName evidence="1">Fe2OG dioxygenase domain-containing protein</fullName>
    </recommendedName>
</protein>
<dbReference type="PANTHER" id="PTHR12463">
    <property type="entry name" value="OXYGENASE-RELATED"/>
    <property type="match status" value="1"/>
</dbReference>
<dbReference type="InterPro" id="IPR005123">
    <property type="entry name" value="Oxoglu/Fe-dep_dioxygenase_dom"/>
</dbReference>
<feature type="non-terminal residue" evidence="2">
    <location>
        <position position="1"/>
    </location>
</feature>
<evidence type="ECO:0000313" key="2">
    <source>
        <dbReference type="EMBL" id="ORY52661.1"/>
    </source>
</evidence>
<dbReference type="PROSITE" id="PS51471">
    <property type="entry name" value="FE2OG_OXY"/>
    <property type="match status" value="1"/>
</dbReference>
<dbReference type="EMBL" id="MCGO01000003">
    <property type="protein sequence ID" value="ORY52661.1"/>
    <property type="molecule type" value="Genomic_DNA"/>
</dbReference>
<dbReference type="AlphaFoldDB" id="A0A1Y2D057"/>
<dbReference type="GO" id="GO:0070988">
    <property type="term" value="P:demethylation"/>
    <property type="evidence" value="ECO:0007669"/>
    <property type="project" value="InterPro"/>
</dbReference>
<dbReference type="GO" id="GO:0016491">
    <property type="term" value="F:oxidoreductase activity"/>
    <property type="evidence" value="ECO:0007669"/>
    <property type="project" value="TreeGrafter"/>
</dbReference>
<accession>A0A1Y2D057</accession>
<dbReference type="PANTHER" id="PTHR12463:SF1">
    <property type="entry name" value="2-OXOGLUTARATE AND FE-DEPENDENT OXYGENASE FAMILY PROTEIN"/>
    <property type="match status" value="1"/>
</dbReference>
<organism evidence="2 3">
    <name type="scientific">Rhizoclosmatium globosum</name>
    <dbReference type="NCBI Taxonomy" id="329046"/>
    <lineage>
        <taxon>Eukaryota</taxon>
        <taxon>Fungi</taxon>
        <taxon>Fungi incertae sedis</taxon>
        <taxon>Chytridiomycota</taxon>
        <taxon>Chytridiomycota incertae sedis</taxon>
        <taxon>Chytridiomycetes</taxon>
        <taxon>Chytridiales</taxon>
        <taxon>Chytriomycetaceae</taxon>
        <taxon>Rhizoclosmatium</taxon>
    </lineage>
</organism>
<reference evidence="2 3" key="1">
    <citation type="submission" date="2016-07" db="EMBL/GenBank/DDBJ databases">
        <title>Pervasive Adenine N6-methylation of Active Genes in Fungi.</title>
        <authorList>
            <consortium name="DOE Joint Genome Institute"/>
            <person name="Mondo S.J."/>
            <person name="Dannebaum R.O."/>
            <person name="Kuo R.C."/>
            <person name="Labutti K."/>
            <person name="Haridas S."/>
            <person name="Kuo A."/>
            <person name="Salamov A."/>
            <person name="Ahrendt S.R."/>
            <person name="Lipzen A."/>
            <person name="Sullivan W."/>
            <person name="Andreopoulos W.B."/>
            <person name="Clum A."/>
            <person name="Lindquist E."/>
            <person name="Daum C."/>
            <person name="Ramamoorthy G.K."/>
            <person name="Gryganskyi A."/>
            <person name="Culley D."/>
            <person name="Magnuson J.K."/>
            <person name="James T.Y."/>
            <person name="O'Malley M.A."/>
            <person name="Stajich J.E."/>
            <person name="Spatafora J.W."/>
            <person name="Visel A."/>
            <person name="Grigoriev I.V."/>
        </authorList>
    </citation>
    <scope>NUCLEOTIDE SEQUENCE [LARGE SCALE GENOMIC DNA]</scope>
    <source>
        <strain evidence="2 3">JEL800</strain>
    </source>
</reference>
<dbReference type="InterPro" id="IPR037151">
    <property type="entry name" value="AlkB-like_sf"/>
</dbReference>
<comment type="caution">
    <text evidence="2">The sequence shown here is derived from an EMBL/GenBank/DDBJ whole genome shotgun (WGS) entry which is preliminary data.</text>
</comment>
<dbReference type="Pfam" id="PF13532">
    <property type="entry name" value="2OG-FeII_Oxy_2"/>
    <property type="match status" value="1"/>
</dbReference>
<dbReference type="OrthoDB" id="271595at2759"/>
<dbReference type="Proteomes" id="UP000193642">
    <property type="component" value="Unassembled WGS sequence"/>
</dbReference>
<dbReference type="SUPFAM" id="SSF51197">
    <property type="entry name" value="Clavaminate synthase-like"/>
    <property type="match status" value="1"/>
</dbReference>
<evidence type="ECO:0000313" key="3">
    <source>
        <dbReference type="Proteomes" id="UP000193642"/>
    </source>
</evidence>
<keyword evidence="3" id="KW-1185">Reference proteome</keyword>
<dbReference type="GO" id="GO:0032451">
    <property type="term" value="F:demethylase activity"/>
    <property type="evidence" value="ECO:0007669"/>
    <property type="project" value="TreeGrafter"/>
</dbReference>
<gene>
    <name evidence="2" type="ORF">BCR33DRAFT_655447</name>
</gene>